<dbReference type="GO" id="GO:0009231">
    <property type="term" value="P:riboflavin biosynthetic process"/>
    <property type="evidence" value="ECO:0007669"/>
    <property type="project" value="InterPro"/>
</dbReference>
<dbReference type="Gene3D" id="3.40.430.10">
    <property type="entry name" value="Dihydrofolate Reductase, subunit A"/>
    <property type="match status" value="1"/>
</dbReference>
<proteinExistence type="predicted"/>
<dbReference type="PANTHER" id="PTHR38011:SF11">
    <property type="entry name" value="2,5-DIAMINO-6-RIBOSYLAMINO-4(3H)-PYRIMIDINONE 5'-PHOSPHATE REDUCTASE"/>
    <property type="match status" value="1"/>
</dbReference>
<name>A0A139WYF1_9CYAN</name>
<protein>
    <submittedName>
        <fullName evidence="2">Deaminase</fullName>
    </submittedName>
</protein>
<organism evidence="2 3">
    <name type="scientific">Scytonema hofmannii PCC 7110</name>
    <dbReference type="NCBI Taxonomy" id="128403"/>
    <lineage>
        <taxon>Bacteria</taxon>
        <taxon>Bacillati</taxon>
        <taxon>Cyanobacteriota</taxon>
        <taxon>Cyanophyceae</taxon>
        <taxon>Nostocales</taxon>
        <taxon>Scytonemataceae</taxon>
        <taxon>Scytonema</taxon>
    </lineage>
</organism>
<evidence type="ECO:0000313" key="3">
    <source>
        <dbReference type="Proteomes" id="UP000076925"/>
    </source>
</evidence>
<feature type="domain" description="Bacterial bifunctional deaminase-reductase C-terminal" evidence="1">
    <location>
        <begin position="62"/>
        <end position="182"/>
    </location>
</feature>
<dbReference type="InterPro" id="IPR050765">
    <property type="entry name" value="Riboflavin_Biosynth_HTPR"/>
</dbReference>
<dbReference type="InterPro" id="IPR024072">
    <property type="entry name" value="DHFR-like_dom_sf"/>
</dbReference>
<evidence type="ECO:0000313" key="2">
    <source>
        <dbReference type="EMBL" id="KYC37465.1"/>
    </source>
</evidence>
<accession>A0A139WYF1</accession>
<dbReference type="GO" id="GO:0008703">
    <property type="term" value="F:5-amino-6-(5-phosphoribosylamino)uracil reductase activity"/>
    <property type="evidence" value="ECO:0007669"/>
    <property type="project" value="InterPro"/>
</dbReference>
<dbReference type="SUPFAM" id="SSF53597">
    <property type="entry name" value="Dihydrofolate reductase-like"/>
    <property type="match status" value="1"/>
</dbReference>
<dbReference type="EMBL" id="ANNX02000047">
    <property type="protein sequence ID" value="KYC37465.1"/>
    <property type="molecule type" value="Genomic_DNA"/>
</dbReference>
<dbReference type="OrthoDB" id="195113at2"/>
<comment type="caution">
    <text evidence="2">The sequence shown here is derived from an EMBL/GenBank/DDBJ whole genome shotgun (WGS) entry which is preliminary data.</text>
</comment>
<keyword evidence="3" id="KW-1185">Reference proteome</keyword>
<evidence type="ECO:0000259" key="1">
    <source>
        <dbReference type="Pfam" id="PF01872"/>
    </source>
</evidence>
<sequence>MRELKYYVACTVDRFIARKDDSYDFFLMEGEQVAYLLETFPETIPAHFRNKLGISAENKWFDVVLMGRRTYEVGLKDGFTNPYPQMKQYVFSRTLKESPDRNVEFVSDNAVGLVRELKQQPGKDIWLCGGGDLATMLSGEIDEIILKVHPILLGSGIPLFSGAIEQTSLELTDSKIYSNGFMLLHYRVKK</sequence>
<dbReference type="InterPro" id="IPR002734">
    <property type="entry name" value="RibDG_C"/>
</dbReference>
<reference evidence="2 3" key="1">
    <citation type="journal article" date="2013" name="Genome Biol. Evol.">
        <title>Genomes of Stigonematalean cyanobacteria (subsection V) and the evolution of oxygenic photosynthesis from prokaryotes to plastids.</title>
        <authorList>
            <person name="Dagan T."/>
            <person name="Roettger M."/>
            <person name="Stucken K."/>
            <person name="Landan G."/>
            <person name="Koch R."/>
            <person name="Major P."/>
            <person name="Gould S.B."/>
            <person name="Goremykin V.V."/>
            <person name="Rippka R."/>
            <person name="Tandeau de Marsac N."/>
            <person name="Gugger M."/>
            <person name="Lockhart P.J."/>
            <person name="Allen J.F."/>
            <person name="Brune I."/>
            <person name="Maus I."/>
            <person name="Puhler A."/>
            <person name="Martin W.F."/>
        </authorList>
    </citation>
    <scope>NUCLEOTIDE SEQUENCE [LARGE SCALE GENOMIC DNA]</scope>
    <source>
        <strain evidence="2 3">PCC 7110</strain>
    </source>
</reference>
<dbReference type="PANTHER" id="PTHR38011">
    <property type="entry name" value="DIHYDROFOLATE REDUCTASE FAMILY PROTEIN (AFU_ORTHOLOGUE AFUA_8G06820)"/>
    <property type="match status" value="1"/>
</dbReference>
<dbReference type="Pfam" id="PF01872">
    <property type="entry name" value="RibD_C"/>
    <property type="match status" value="1"/>
</dbReference>
<dbReference type="Proteomes" id="UP000076925">
    <property type="component" value="Unassembled WGS sequence"/>
</dbReference>
<dbReference type="AlphaFoldDB" id="A0A139WYF1"/>
<gene>
    <name evidence="2" type="ORF">WA1_42310</name>
</gene>
<dbReference type="STRING" id="128403.WA1_42310"/>